<dbReference type="Pfam" id="PF13649">
    <property type="entry name" value="Methyltransf_25"/>
    <property type="match status" value="1"/>
</dbReference>
<feature type="domain" description="Methyltransferase" evidence="1">
    <location>
        <begin position="46"/>
        <end position="137"/>
    </location>
</feature>
<protein>
    <submittedName>
        <fullName evidence="2">Class I SAM-dependent methyltransferase</fullName>
    </submittedName>
</protein>
<evidence type="ECO:0000313" key="3">
    <source>
        <dbReference type="Proteomes" id="UP001065549"/>
    </source>
</evidence>
<dbReference type="InterPro" id="IPR041698">
    <property type="entry name" value="Methyltransf_25"/>
</dbReference>
<keyword evidence="3" id="KW-1185">Reference proteome</keyword>
<proteinExistence type="predicted"/>
<keyword evidence="2" id="KW-0808">Transferase</keyword>
<dbReference type="GO" id="GO:0008168">
    <property type="term" value="F:methyltransferase activity"/>
    <property type="evidence" value="ECO:0007669"/>
    <property type="project" value="UniProtKB-KW"/>
</dbReference>
<dbReference type="EMBL" id="JAOSHN010000002">
    <property type="protein sequence ID" value="MCU7377595.1"/>
    <property type="molecule type" value="Genomic_DNA"/>
</dbReference>
<evidence type="ECO:0000259" key="1">
    <source>
        <dbReference type="Pfam" id="PF13649"/>
    </source>
</evidence>
<reference evidence="2" key="1">
    <citation type="submission" date="2022-09" db="EMBL/GenBank/DDBJ databases">
        <title>Culturomic study of gut microbiota in children with autism spectrum disorder.</title>
        <authorList>
            <person name="Efimov B.A."/>
            <person name="Chaplin A.V."/>
            <person name="Sokolova S.R."/>
            <person name="Pikina A.P."/>
            <person name="Korzhanova M."/>
            <person name="Belova V."/>
            <person name="Korostin D."/>
        </authorList>
    </citation>
    <scope>NUCLEOTIDE SEQUENCE</scope>
    <source>
        <strain evidence="2">ASD5510</strain>
    </source>
</reference>
<evidence type="ECO:0000313" key="2">
    <source>
        <dbReference type="EMBL" id="MCU7377595.1"/>
    </source>
</evidence>
<dbReference type="RefSeq" id="WP_148397219.1">
    <property type="nucleotide sequence ID" value="NZ_JAOSHN010000002.1"/>
</dbReference>
<dbReference type="AlphaFoldDB" id="A0A9J6QSJ0"/>
<sequence length="222" mass="24809">MGSYYADKLNSQSLFQVYASDIPRVRQYLEAEIDFVRKNLRGDEAVLELAAGYGRIMKELAPHCKSIVGMDISEENVALNKEYLKDYPNASMVVMDVHAMDFDQVFDVILCLQNGLSAMGADSAVIHKTLSLLAPGGSAYFSSYSAKFWEWRLKWFEEQAEKGLLGEIDYDKTKDGVIICKDGFRATTHSPEALDEIGKNSGLSYKVMEIDESSVFLIISKG</sequence>
<organism evidence="2 3">
    <name type="scientific">Hominibacterium faecale</name>
    <dbReference type="NCBI Taxonomy" id="2839743"/>
    <lineage>
        <taxon>Bacteria</taxon>
        <taxon>Bacillati</taxon>
        <taxon>Bacillota</taxon>
        <taxon>Clostridia</taxon>
        <taxon>Peptostreptococcales</taxon>
        <taxon>Anaerovoracaceae</taxon>
        <taxon>Hominibacterium</taxon>
    </lineage>
</organism>
<accession>A0A9J6QSJ0</accession>
<name>A0A9J6QSJ0_9FIRM</name>
<dbReference type="GO" id="GO:0032259">
    <property type="term" value="P:methylation"/>
    <property type="evidence" value="ECO:0007669"/>
    <property type="project" value="UniProtKB-KW"/>
</dbReference>
<dbReference type="SUPFAM" id="SSF53335">
    <property type="entry name" value="S-adenosyl-L-methionine-dependent methyltransferases"/>
    <property type="match status" value="1"/>
</dbReference>
<comment type="caution">
    <text evidence="2">The sequence shown here is derived from an EMBL/GenBank/DDBJ whole genome shotgun (WGS) entry which is preliminary data.</text>
</comment>
<dbReference type="InterPro" id="IPR029063">
    <property type="entry name" value="SAM-dependent_MTases_sf"/>
</dbReference>
<gene>
    <name evidence="2" type="ORF">OBO34_04405</name>
</gene>
<dbReference type="CDD" id="cd02440">
    <property type="entry name" value="AdoMet_MTases"/>
    <property type="match status" value="1"/>
</dbReference>
<keyword evidence="2" id="KW-0489">Methyltransferase</keyword>
<dbReference type="Gene3D" id="3.40.50.150">
    <property type="entry name" value="Vaccinia Virus protein VP39"/>
    <property type="match status" value="1"/>
</dbReference>
<dbReference type="Proteomes" id="UP001065549">
    <property type="component" value="Unassembled WGS sequence"/>
</dbReference>